<evidence type="ECO:0000313" key="3">
    <source>
        <dbReference type="Proteomes" id="UP000594688"/>
    </source>
</evidence>
<gene>
    <name evidence="2" type="ORF">G3M70_05780</name>
</gene>
<name>A0A7T0BV00_9BACT</name>
<feature type="region of interest" description="Disordered" evidence="1">
    <location>
        <begin position="1"/>
        <end position="22"/>
    </location>
</feature>
<dbReference type="AlphaFoldDB" id="A0A7T0BV00"/>
<sequence length="339" mass="39251">MPESSSLHSYSIPPIQESSSGGNRRVGIEIEFAVSEVRLIADTVLNLFGGSLEKENDHRYRITGTPFGTFTVELDTQYAHPTQPASKSENPLETWLEWEVDKFIHSVVGHVSKTLVPYEIVTPPIPINRLREINPLIQTLANLGAEGTDEHPLYAFGLHLNPEAPEFSAESILNHLRAFIVLSDWLHEVMDIDMARKLSPYINTFPSDYAVKILSRHYKPDLSELIDDYLEFNPTRNRELDLVPLFLHLDENRVRKKLDDELSSARPTYHYRLPDCRLNDPNWSLAREWNYWVEVERLAADQERLCSISDAFIEHQTKWIKWKWLEKAQPWLPKLKSIS</sequence>
<dbReference type="InterPro" id="IPR022025">
    <property type="entry name" value="Amidoligase_2"/>
</dbReference>
<dbReference type="EMBL" id="CP048685">
    <property type="protein sequence ID" value="QPJ61423.1"/>
    <property type="molecule type" value="Genomic_DNA"/>
</dbReference>
<protein>
    <submittedName>
        <fullName evidence="2">Amidoligase enzyme</fullName>
    </submittedName>
</protein>
<dbReference type="Proteomes" id="UP000594688">
    <property type="component" value="Chromosome"/>
</dbReference>
<reference evidence="2 3" key="1">
    <citation type="submission" date="2020-02" db="EMBL/GenBank/DDBJ databases">
        <title>Genomic and physiological characterization of two novel Nitrospinaceae genera.</title>
        <authorList>
            <person name="Mueller A.J."/>
            <person name="Jung M.-Y."/>
            <person name="Strachan C.R."/>
            <person name="Herbold C.W."/>
            <person name="Kirkegaard R.H."/>
            <person name="Daims H."/>
        </authorList>
    </citation>
    <scope>NUCLEOTIDE SEQUENCE [LARGE SCALE GENOMIC DNA]</scope>
    <source>
        <strain evidence="2">EB</strain>
    </source>
</reference>
<evidence type="ECO:0000256" key="1">
    <source>
        <dbReference type="SAM" id="MobiDB-lite"/>
    </source>
</evidence>
<proteinExistence type="predicted"/>
<accession>A0A7T0BV00</accession>
<evidence type="ECO:0000313" key="2">
    <source>
        <dbReference type="EMBL" id="QPJ61423.1"/>
    </source>
</evidence>
<organism evidence="2 3">
    <name type="scientific">Candidatus Nitronauta litoralis</name>
    <dbReference type="NCBI Taxonomy" id="2705533"/>
    <lineage>
        <taxon>Bacteria</taxon>
        <taxon>Pseudomonadati</taxon>
        <taxon>Nitrospinota/Tectimicrobiota group</taxon>
        <taxon>Nitrospinota</taxon>
        <taxon>Nitrospinia</taxon>
        <taxon>Nitrospinales</taxon>
        <taxon>Nitrospinaceae</taxon>
        <taxon>Candidatus Nitronauta</taxon>
    </lineage>
</organism>
<keyword evidence="2" id="KW-0436">Ligase</keyword>
<dbReference type="KEGG" id="nli:G3M70_05780"/>
<dbReference type="Pfam" id="PF12224">
    <property type="entry name" value="Amidoligase_2"/>
    <property type="match status" value="1"/>
</dbReference>
<dbReference type="GO" id="GO:0016874">
    <property type="term" value="F:ligase activity"/>
    <property type="evidence" value="ECO:0007669"/>
    <property type="project" value="UniProtKB-KW"/>
</dbReference>